<dbReference type="SUPFAM" id="SSF75304">
    <property type="entry name" value="Amidase signature (AS) enzymes"/>
    <property type="match status" value="1"/>
</dbReference>
<dbReference type="Pfam" id="PF01425">
    <property type="entry name" value="Amidase"/>
    <property type="match status" value="1"/>
</dbReference>
<dbReference type="EMBL" id="UINC01129963">
    <property type="protein sequence ID" value="SVD10721.1"/>
    <property type="molecule type" value="Genomic_DNA"/>
</dbReference>
<organism evidence="2">
    <name type="scientific">marine metagenome</name>
    <dbReference type="NCBI Taxonomy" id="408172"/>
    <lineage>
        <taxon>unclassified sequences</taxon>
        <taxon>metagenomes</taxon>
        <taxon>ecological metagenomes</taxon>
    </lineage>
</organism>
<name>A0A382SP81_9ZZZZ</name>
<sequence>INMGGLVPVSPDVEAAVRAAANGFASLGCVVEEDCFDTTDLTAIIRGTRSFGMIARYIDRYEAHGAEMTAPLLNQIKGAMEVDVREVTNAERLRSDYWHRVRRFLLRYDYMITPAVGDTAFRLDAPLPGHVGEAAVARYYDIFLTAYAFSVTGLPAMSVPCGFDQNGLPIGLQIVGPRLREDLVLGAASTFSRAHPQHVRRAAANIDAVRPVADAFSSPGLVMR</sequence>
<feature type="non-terminal residue" evidence="2">
    <location>
        <position position="1"/>
    </location>
</feature>
<dbReference type="Gene3D" id="3.90.1300.10">
    <property type="entry name" value="Amidase signature (AS) domain"/>
    <property type="match status" value="1"/>
</dbReference>
<evidence type="ECO:0000259" key="1">
    <source>
        <dbReference type="Pfam" id="PF01425"/>
    </source>
</evidence>
<dbReference type="InterPro" id="IPR023631">
    <property type="entry name" value="Amidase_dom"/>
</dbReference>
<dbReference type="GO" id="GO:0003824">
    <property type="term" value="F:catalytic activity"/>
    <property type="evidence" value="ECO:0007669"/>
    <property type="project" value="InterPro"/>
</dbReference>
<gene>
    <name evidence="2" type="ORF">METZ01_LOCUS363575</name>
</gene>
<protein>
    <recommendedName>
        <fullName evidence="1">Amidase domain-containing protein</fullName>
    </recommendedName>
</protein>
<accession>A0A382SP81</accession>
<dbReference type="InterPro" id="IPR000120">
    <property type="entry name" value="Amidase"/>
</dbReference>
<dbReference type="PANTHER" id="PTHR11895">
    <property type="entry name" value="TRANSAMIDASE"/>
    <property type="match status" value="1"/>
</dbReference>
<feature type="domain" description="Amidase" evidence="1">
    <location>
        <begin position="76"/>
        <end position="185"/>
    </location>
</feature>
<reference evidence="2" key="1">
    <citation type="submission" date="2018-05" db="EMBL/GenBank/DDBJ databases">
        <authorList>
            <person name="Lanie J.A."/>
            <person name="Ng W.-L."/>
            <person name="Kazmierczak K.M."/>
            <person name="Andrzejewski T.M."/>
            <person name="Davidsen T.M."/>
            <person name="Wayne K.J."/>
            <person name="Tettelin H."/>
            <person name="Glass J.I."/>
            <person name="Rusch D."/>
            <person name="Podicherti R."/>
            <person name="Tsui H.-C.T."/>
            <person name="Winkler M.E."/>
        </authorList>
    </citation>
    <scope>NUCLEOTIDE SEQUENCE</scope>
</reference>
<proteinExistence type="predicted"/>
<dbReference type="InterPro" id="IPR036928">
    <property type="entry name" value="AS_sf"/>
</dbReference>
<evidence type="ECO:0000313" key="2">
    <source>
        <dbReference type="EMBL" id="SVD10721.1"/>
    </source>
</evidence>
<dbReference type="AlphaFoldDB" id="A0A382SP81"/>
<dbReference type="PANTHER" id="PTHR11895:SF76">
    <property type="entry name" value="INDOLEACETAMIDE HYDROLASE"/>
    <property type="match status" value="1"/>
</dbReference>